<dbReference type="SUPFAM" id="SSF82282">
    <property type="entry name" value="Homocysteine S-methyltransferase"/>
    <property type="match status" value="1"/>
</dbReference>
<dbReference type="AlphaFoldDB" id="A0A1F6CJ58"/>
<organism evidence="9 10">
    <name type="scientific">Handelsmanbacteria sp. (strain RIFCSPLOWO2_12_FULL_64_10)</name>
    <dbReference type="NCBI Taxonomy" id="1817868"/>
    <lineage>
        <taxon>Bacteria</taxon>
        <taxon>Candidatus Handelsmaniibacteriota</taxon>
    </lineage>
</organism>
<dbReference type="PROSITE" id="PS50970">
    <property type="entry name" value="HCY"/>
    <property type="match status" value="1"/>
</dbReference>
<keyword evidence="5 6" id="KW-0862">Zinc</keyword>
<feature type="binding site" evidence="6 7">
    <location>
        <position position="281"/>
    </location>
    <ligand>
        <name>Zn(2+)</name>
        <dbReference type="ChEBI" id="CHEBI:29105"/>
    </ligand>
</feature>
<dbReference type="GO" id="GO:0032259">
    <property type="term" value="P:methylation"/>
    <property type="evidence" value="ECO:0007669"/>
    <property type="project" value="UniProtKB-KW"/>
</dbReference>
<feature type="binding site" evidence="6 7">
    <location>
        <position position="205"/>
    </location>
    <ligand>
        <name>Zn(2+)</name>
        <dbReference type="ChEBI" id="CHEBI:29105"/>
    </ligand>
</feature>
<protein>
    <recommendedName>
        <fullName evidence="8">Hcy-binding domain-containing protein</fullName>
    </recommendedName>
</protein>
<dbReference type="GO" id="GO:0009086">
    <property type="term" value="P:methionine biosynthetic process"/>
    <property type="evidence" value="ECO:0007669"/>
    <property type="project" value="InterPro"/>
</dbReference>
<comment type="cofactor">
    <cofactor evidence="6">
        <name>Zn(2+)</name>
        <dbReference type="ChEBI" id="CHEBI:29105"/>
    </cofactor>
    <text evidence="6">Binds 1 zinc ion per subunit.</text>
</comment>
<dbReference type="InterPro" id="IPR017226">
    <property type="entry name" value="BHMT-like"/>
</dbReference>
<dbReference type="InterPro" id="IPR003726">
    <property type="entry name" value="HCY_dom"/>
</dbReference>
<dbReference type="GO" id="GO:0047150">
    <property type="term" value="F:betaine-homocysteine S-methyltransferase activity"/>
    <property type="evidence" value="ECO:0007669"/>
    <property type="project" value="TreeGrafter"/>
</dbReference>
<keyword evidence="2 7" id="KW-0489">Methyltransferase</keyword>
<name>A0A1F6CJ58_HANXR</name>
<evidence type="ECO:0000256" key="2">
    <source>
        <dbReference type="ARBA" id="ARBA00022603"/>
    </source>
</evidence>
<proteinExistence type="predicted"/>
<feature type="binding site" evidence="6 7">
    <location>
        <position position="282"/>
    </location>
    <ligand>
        <name>Zn(2+)</name>
        <dbReference type="ChEBI" id="CHEBI:29105"/>
    </ligand>
</feature>
<dbReference type="PIRSF" id="PIRSF037505">
    <property type="entry name" value="Betaine_HMT"/>
    <property type="match status" value="1"/>
</dbReference>
<dbReference type="Pfam" id="PF02574">
    <property type="entry name" value="S-methyl_trans"/>
    <property type="match status" value="1"/>
</dbReference>
<dbReference type="Proteomes" id="UP000178606">
    <property type="component" value="Unassembled WGS sequence"/>
</dbReference>
<dbReference type="PANTHER" id="PTHR46120">
    <property type="entry name" value="BETAINE--HOMOCYSTEINE S-METHYLTRANSFERASE 1"/>
    <property type="match status" value="1"/>
</dbReference>
<evidence type="ECO:0000313" key="10">
    <source>
        <dbReference type="Proteomes" id="UP000178606"/>
    </source>
</evidence>
<evidence type="ECO:0000256" key="1">
    <source>
        <dbReference type="ARBA" id="ARBA00005137"/>
    </source>
</evidence>
<evidence type="ECO:0000313" key="9">
    <source>
        <dbReference type="EMBL" id="OGG49020.1"/>
    </source>
</evidence>
<comment type="caution">
    <text evidence="9">The sequence shown here is derived from an EMBL/GenBank/DDBJ whole genome shotgun (WGS) entry which is preliminary data.</text>
</comment>
<sequence>MPKSILERLKEGVVLGDGGYLLALENRGYVQAGPFTPEVTIEHPNALLALHQEFLHAGAEVLQVLTFYASENKLAQIGYAGRLDEINRAAVKIARQAAGDRALVAGDLCLTWKYKEGDSRAADECRRLFDAQIGYQMEVGVDFFICETFLLVGEALIALERARRTGLPVMVTLAFEGPKTRDGKTPGEAAKMLAGAGADIVGTNCWQDPTYMLPVVEEMRRAVKGYVAAQPVAYRCTPDVPFFTGQKGFPDRLNPYHLTRYEMGDFAKKALDLGVNYIGGCCGCEGAHIRQMARAIGKMPVEEREWAVDYERPQSATEAYKHLRDGSR</sequence>
<dbReference type="PANTHER" id="PTHR46120:SF1">
    <property type="entry name" value="HCY-BINDING DOMAIN-CONTAINING PROTEIN"/>
    <property type="match status" value="1"/>
</dbReference>
<accession>A0A1F6CJ58</accession>
<reference evidence="9 10" key="1">
    <citation type="journal article" date="2016" name="Nat. Commun.">
        <title>Thousands of microbial genomes shed light on interconnected biogeochemical processes in an aquifer system.</title>
        <authorList>
            <person name="Anantharaman K."/>
            <person name="Brown C.T."/>
            <person name="Hug L.A."/>
            <person name="Sharon I."/>
            <person name="Castelle C.J."/>
            <person name="Probst A.J."/>
            <person name="Thomas B.C."/>
            <person name="Singh A."/>
            <person name="Wilkins M.J."/>
            <person name="Karaoz U."/>
            <person name="Brodie E.L."/>
            <person name="Williams K.H."/>
            <person name="Hubbard S.S."/>
            <person name="Banfield J.F."/>
        </authorList>
    </citation>
    <scope>NUCLEOTIDE SEQUENCE [LARGE SCALE GENOMIC DNA]</scope>
    <source>
        <strain evidence="10">RIFCSPLOWO2_12_FULL_64_10</strain>
    </source>
</reference>
<evidence type="ECO:0000256" key="5">
    <source>
        <dbReference type="ARBA" id="ARBA00022833"/>
    </source>
</evidence>
<evidence type="ECO:0000256" key="6">
    <source>
        <dbReference type="PIRSR" id="PIRSR037505-2"/>
    </source>
</evidence>
<dbReference type="Gene3D" id="3.20.20.330">
    <property type="entry name" value="Homocysteine-binding-like domain"/>
    <property type="match status" value="1"/>
</dbReference>
<evidence type="ECO:0000256" key="3">
    <source>
        <dbReference type="ARBA" id="ARBA00022679"/>
    </source>
</evidence>
<evidence type="ECO:0000256" key="7">
    <source>
        <dbReference type="PROSITE-ProRule" id="PRU00333"/>
    </source>
</evidence>
<dbReference type="EMBL" id="MFKF01000240">
    <property type="protein sequence ID" value="OGG49020.1"/>
    <property type="molecule type" value="Genomic_DNA"/>
</dbReference>
<dbReference type="InterPro" id="IPR036589">
    <property type="entry name" value="HCY_dom_sf"/>
</dbReference>
<keyword evidence="4 6" id="KW-0479">Metal-binding</keyword>
<evidence type="ECO:0000259" key="8">
    <source>
        <dbReference type="PROSITE" id="PS50970"/>
    </source>
</evidence>
<comment type="pathway">
    <text evidence="1">Amino-acid biosynthesis; L-methionine biosynthesis via de novo pathway; L-methionine from L-homocysteine (BhmT route): step 1/1.</text>
</comment>
<evidence type="ECO:0000256" key="4">
    <source>
        <dbReference type="ARBA" id="ARBA00022723"/>
    </source>
</evidence>
<keyword evidence="3 7" id="KW-0808">Transferase</keyword>
<gene>
    <name evidence="9" type="ORF">A3F84_14385</name>
</gene>
<feature type="domain" description="Hcy-binding" evidence="8">
    <location>
        <begin position="2"/>
        <end position="296"/>
    </location>
</feature>
<dbReference type="InterPro" id="IPR051524">
    <property type="entry name" value="BHMT"/>
</dbReference>
<dbReference type="GO" id="GO:0008270">
    <property type="term" value="F:zinc ion binding"/>
    <property type="evidence" value="ECO:0007669"/>
    <property type="project" value="InterPro"/>
</dbReference>